<dbReference type="CDD" id="cd00082">
    <property type="entry name" value="HisKA"/>
    <property type="match status" value="1"/>
</dbReference>
<evidence type="ECO:0000256" key="4">
    <source>
        <dbReference type="ARBA" id="ARBA00022679"/>
    </source>
</evidence>
<sequence>MIQRIWEQAYLSPAGSTRRMAQQAILAVLLGVSVIGILLFVPGMSSSPVLWIGTGLLIAATVASIAVPWDRFGQGKDIVIPLTDLVAVGCVRLATLPEGSSLSLLMFFPAVWLVVNHRRLGILLAVSASFLLVTVPNVLSAENPADFLLIARSLLLPLVIFMISVMIVGLYDRLEAARARADNLSRMETAGRDEARRLSRLLRSIGESLSVGVLVLDKEGNDLMWNRAQRRIHALASPPENEDKTEAGHLVFRSDGRTSIPAERRPASRAAHGETFENMLMCVGAPGAEQVALSVSARPVVNTEGEKEGSVIVMNDVTEIRAAMKAREEFLANVSHELRTPLTSILGYIELSKDEVGGPDADLSVVGDYMDVAKRNGEQLLALVEDLLLEQQSQAGKLVLNFERHRVSDLASHVLRSLQPLAAEKGIELIGECENTPESLLDSSRMVQVFSNLVSNGIKYNRSGGG</sequence>
<evidence type="ECO:0000256" key="5">
    <source>
        <dbReference type="ARBA" id="ARBA00022777"/>
    </source>
</evidence>
<dbReference type="Gene3D" id="1.10.287.130">
    <property type="match status" value="1"/>
</dbReference>
<dbReference type="GO" id="GO:0000155">
    <property type="term" value="F:phosphorelay sensor kinase activity"/>
    <property type="evidence" value="ECO:0007669"/>
    <property type="project" value="InterPro"/>
</dbReference>
<dbReference type="SUPFAM" id="SSF55874">
    <property type="entry name" value="ATPase domain of HSP90 chaperone/DNA topoisomerase II/histidine kinase"/>
    <property type="match status" value="1"/>
</dbReference>
<keyword evidence="6" id="KW-0472">Membrane</keyword>
<dbReference type="EC" id="2.7.13.3" evidence="3"/>
<dbReference type="Pfam" id="PF08448">
    <property type="entry name" value="PAS_4"/>
    <property type="match status" value="1"/>
</dbReference>
<keyword evidence="5" id="KW-0418">Kinase</keyword>
<protein>
    <recommendedName>
        <fullName evidence="3">histidine kinase</fullName>
        <ecNumber evidence="3">2.7.13.3</ecNumber>
    </recommendedName>
</protein>
<keyword evidence="6" id="KW-1133">Transmembrane helix</keyword>
<proteinExistence type="predicted"/>
<evidence type="ECO:0000259" key="7">
    <source>
        <dbReference type="PROSITE" id="PS50109"/>
    </source>
</evidence>
<evidence type="ECO:0000313" key="10">
    <source>
        <dbReference type="Proteomes" id="UP000325957"/>
    </source>
</evidence>
<dbReference type="InterPro" id="IPR036890">
    <property type="entry name" value="HATPase_C_sf"/>
</dbReference>
<feature type="domain" description="PAC" evidence="8">
    <location>
        <begin position="274"/>
        <end position="329"/>
    </location>
</feature>
<organism evidence="9 10">
    <name type="scientific">Kocuria coralli</name>
    <dbReference type="NCBI Taxonomy" id="1461025"/>
    <lineage>
        <taxon>Bacteria</taxon>
        <taxon>Bacillati</taxon>
        <taxon>Actinomycetota</taxon>
        <taxon>Actinomycetes</taxon>
        <taxon>Micrococcales</taxon>
        <taxon>Micrococcaceae</taxon>
        <taxon>Kocuria</taxon>
    </lineage>
</organism>
<evidence type="ECO:0000256" key="6">
    <source>
        <dbReference type="SAM" id="Phobius"/>
    </source>
</evidence>
<dbReference type="SUPFAM" id="SSF47384">
    <property type="entry name" value="Homodimeric domain of signal transducing histidine kinase"/>
    <property type="match status" value="1"/>
</dbReference>
<dbReference type="InterPro" id="IPR005467">
    <property type="entry name" value="His_kinase_dom"/>
</dbReference>
<dbReference type="PROSITE" id="PS50109">
    <property type="entry name" value="HIS_KIN"/>
    <property type="match status" value="1"/>
</dbReference>
<comment type="caution">
    <text evidence="9">The sequence shown here is derived from an EMBL/GenBank/DDBJ whole genome shotgun (WGS) entry which is preliminary data.</text>
</comment>
<comment type="subcellular location">
    <subcellularLocation>
        <location evidence="2">Cell membrane</location>
    </subcellularLocation>
</comment>
<feature type="transmembrane region" description="Helical" evidence="6">
    <location>
        <begin position="100"/>
        <end position="115"/>
    </location>
</feature>
<feature type="transmembrane region" description="Helical" evidence="6">
    <location>
        <begin position="49"/>
        <end position="69"/>
    </location>
</feature>
<keyword evidence="4" id="KW-0808">Transferase</keyword>
<dbReference type="Proteomes" id="UP000325957">
    <property type="component" value="Unassembled WGS sequence"/>
</dbReference>
<dbReference type="InterPro" id="IPR035965">
    <property type="entry name" value="PAS-like_dom_sf"/>
</dbReference>
<keyword evidence="6" id="KW-0812">Transmembrane</keyword>
<comment type="catalytic activity">
    <reaction evidence="1">
        <text>ATP + protein L-histidine = ADP + protein N-phospho-L-histidine.</text>
        <dbReference type="EC" id="2.7.13.3"/>
    </reaction>
</comment>
<keyword evidence="10" id="KW-1185">Reference proteome</keyword>
<evidence type="ECO:0000313" key="9">
    <source>
        <dbReference type="EMBL" id="KAA9393328.1"/>
    </source>
</evidence>
<dbReference type="Pfam" id="PF00512">
    <property type="entry name" value="HisKA"/>
    <property type="match status" value="1"/>
</dbReference>
<dbReference type="AlphaFoldDB" id="A0A5J5KVA5"/>
<dbReference type="OrthoDB" id="9757990at2"/>
<dbReference type="InterPro" id="IPR013656">
    <property type="entry name" value="PAS_4"/>
</dbReference>
<feature type="transmembrane region" description="Helical" evidence="6">
    <location>
        <begin position="147"/>
        <end position="171"/>
    </location>
</feature>
<dbReference type="PROSITE" id="PS50113">
    <property type="entry name" value="PAC"/>
    <property type="match status" value="1"/>
</dbReference>
<feature type="domain" description="Histidine kinase" evidence="7">
    <location>
        <begin position="333"/>
        <end position="466"/>
    </location>
</feature>
<evidence type="ECO:0000256" key="3">
    <source>
        <dbReference type="ARBA" id="ARBA00012438"/>
    </source>
</evidence>
<dbReference type="SMART" id="SM00388">
    <property type="entry name" value="HisKA"/>
    <property type="match status" value="1"/>
</dbReference>
<dbReference type="GO" id="GO:0005886">
    <property type="term" value="C:plasma membrane"/>
    <property type="evidence" value="ECO:0007669"/>
    <property type="project" value="UniProtKB-SubCell"/>
</dbReference>
<name>A0A5J5KVA5_9MICC</name>
<dbReference type="InterPro" id="IPR036097">
    <property type="entry name" value="HisK_dim/P_sf"/>
</dbReference>
<dbReference type="PANTHER" id="PTHR43047:SF72">
    <property type="entry name" value="OSMOSENSING HISTIDINE PROTEIN KINASE SLN1"/>
    <property type="match status" value="1"/>
</dbReference>
<evidence type="ECO:0000256" key="2">
    <source>
        <dbReference type="ARBA" id="ARBA00004236"/>
    </source>
</evidence>
<evidence type="ECO:0000256" key="1">
    <source>
        <dbReference type="ARBA" id="ARBA00000085"/>
    </source>
</evidence>
<gene>
    <name evidence="9" type="ORF">FCK90_12515</name>
</gene>
<dbReference type="InterPro" id="IPR000700">
    <property type="entry name" value="PAS-assoc_C"/>
</dbReference>
<dbReference type="PANTHER" id="PTHR43047">
    <property type="entry name" value="TWO-COMPONENT HISTIDINE PROTEIN KINASE"/>
    <property type="match status" value="1"/>
</dbReference>
<dbReference type="EMBL" id="SZWF01000021">
    <property type="protein sequence ID" value="KAA9393328.1"/>
    <property type="molecule type" value="Genomic_DNA"/>
</dbReference>
<dbReference type="RefSeq" id="WP_158034639.1">
    <property type="nucleotide sequence ID" value="NZ_ML708625.1"/>
</dbReference>
<feature type="transmembrane region" description="Helical" evidence="6">
    <location>
        <begin position="122"/>
        <end position="141"/>
    </location>
</feature>
<dbReference type="SUPFAM" id="SSF55785">
    <property type="entry name" value="PYP-like sensor domain (PAS domain)"/>
    <property type="match status" value="1"/>
</dbReference>
<feature type="transmembrane region" description="Helical" evidence="6">
    <location>
        <begin position="24"/>
        <end position="43"/>
    </location>
</feature>
<dbReference type="GO" id="GO:0009927">
    <property type="term" value="F:histidine phosphotransfer kinase activity"/>
    <property type="evidence" value="ECO:0007669"/>
    <property type="project" value="TreeGrafter"/>
</dbReference>
<dbReference type="Gene3D" id="3.30.450.20">
    <property type="entry name" value="PAS domain"/>
    <property type="match status" value="1"/>
</dbReference>
<accession>A0A5J5KVA5</accession>
<reference evidence="9 10" key="1">
    <citation type="submission" date="2019-05" db="EMBL/GenBank/DDBJ databases">
        <title>Kocuria coralli sp. nov., a novel actinobacterium isolated from coral reef seawater.</title>
        <authorList>
            <person name="Li J."/>
        </authorList>
    </citation>
    <scope>NUCLEOTIDE SEQUENCE [LARGE SCALE GENOMIC DNA]</scope>
    <source>
        <strain evidence="9 10">SCSIO 13007</strain>
    </source>
</reference>
<dbReference type="Gene3D" id="3.30.565.10">
    <property type="entry name" value="Histidine kinase-like ATPase, C-terminal domain"/>
    <property type="match status" value="1"/>
</dbReference>
<dbReference type="InterPro" id="IPR003661">
    <property type="entry name" value="HisK_dim/P_dom"/>
</dbReference>
<evidence type="ECO:0000259" key="8">
    <source>
        <dbReference type="PROSITE" id="PS50113"/>
    </source>
</evidence>